<keyword evidence="2" id="KW-1185">Reference proteome</keyword>
<protein>
    <submittedName>
        <fullName evidence="1">Uncharacterized protein</fullName>
    </submittedName>
</protein>
<evidence type="ECO:0000313" key="2">
    <source>
        <dbReference type="Proteomes" id="UP000540929"/>
    </source>
</evidence>
<dbReference type="RefSeq" id="WP_179742692.1">
    <property type="nucleotide sequence ID" value="NZ_JACCAS010000001.1"/>
</dbReference>
<sequence>MSTHTDEVTYLLDRAATLDAAVQALAIALEAPSQSPRFVLKGIVYKSLSERPGFTVTLHGVTLQSVYEQVLDRSGNCPELFGRIHLCLPDDGGTAGDVVISLLIADTGDYSDDGTTHWAYSTYDETGRPSETNRYRLSLAIARAVQAVLPVLPLAATITSSSEEAASHPAQTDAQHAA</sequence>
<dbReference type="EMBL" id="JACCAS010000001">
    <property type="protein sequence ID" value="NYH21012.1"/>
    <property type="molecule type" value="Genomic_DNA"/>
</dbReference>
<name>A0A7Y9WHN6_9BURK</name>
<comment type="caution">
    <text evidence="1">The sequence shown here is derived from an EMBL/GenBank/DDBJ whole genome shotgun (WGS) entry which is preliminary data.</text>
</comment>
<accession>A0A7Y9WHN6</accession>
<dbReference type="AlphaFoldDB" id="A0A7Y9WHN6"/>
<dbReference type="Proteomes" id="UP000540929">
    <property type="component" value="Unassembled WGS sequence"/>
</dbReference>
<organism evidence="1 2">
    <name type="scientific">Paraburkholderia bryophila</name>
    <dbReference type="NCBI Taxonomy" id="420952"/>
    <lineage>
        <taxon>Bacteria</taxon>
        <taxon>Pseudomonadati</taxon>
        <taxon>Pseudomonadota</taxon>
        <taxon>Betaproteobacteria</taxon>
        <taxon>Burkholderiales</taxon>
        <taxon>Burkholderiaceae</taxon>
        <taxon>Paraburkholderia</taxon>
    </lineage>
</organism>
<evidence type="ECO:0000313" key="1">
    <source>
        <dbReference type="EMBL" id="NYH21012.1"/>
    </source>
</evidence>
<proteinExistence type="predicted"/>
<gene>
    <name evidence="1" type="ORF">GGD40_000491</name>
</gene>
<reference evidence="1 2" key="1">
    <citation type="submission" date="2020-07" db="EMBL/GenBank/DDBJ databases">
        <title>Exploring microbial biodiversity for novel pathways involved in the catabolism of aromatic compounds derived from lignin.</title>
        <authorList>
            <person name="Elkins J."/>
        </authorList>
    </citation>
    <scope>NUCLEOTIDE SEQUENCE [LARGE SCALE GENOMIC DNA]</scope>
    <source>
        <strain evidence="1 2">H2C3C</strain>
    </source>
</reference>